<protein>
    <submittedName>
        <fullName evidence="1">Beta-3-deoxy-D-manno-oct-2-ulosonic acid transferase</fullName>
    </submittedName>
</protein>
<dbReference type="EMBL" id="MLFR01000029">
    <property type="protein sequence ID" value="ORM67022.1"/>
    <property type="molecule type" value="Genomic_DNA"/>
</dbReference>
<dbReference type="Pfam" id="PF05159">
    <property type="entry name" value="Capsule_synth"/>
    <property type="match status" value="3"/>
</dbReference>
<proteinExistence type="predicted"/>
<keyword evidence="1" id="KW-0808">Transferase</keyword>
<sequence length="675" mass="75934">MIGIFSSGIWRIPHLDKFLEQPCQKLSALRPIPDEIDIVAVWGHRPSARKPVEMAQAAGKSILRLEDGFIRSLGLGVNGAPPLSMVLDDEGIYYDASRPSALERLIHERTANQALVAEAKEAIHTIVTEDLSKYNQAPAFLAGESLTSNLVLVVDQTFGDMSVTYGNAAAEDFSAMLEAAIKENPSSTIWVKVHPDVLEGKKAGYYHQLQSTHRIHLMADNVSPQSLLRHVSRVYVMTSQYGFEALMAGKPVTCFGQPWYAGWGLTDDRHQQAESLRQRRGHSTLEELFAAAYLRYSRYIDPITGEAATLFDVLNWMQLQRRHQQQRSGHLWAPGLSLWKSTILKPFLHTTANKLSFSRRCRAATACVVWGVRGEQRWKDKARTRQLPLWRMEDGFLRSSGLGSDLLPPLSLVLDKRGIYYDARRSSDLEVMMNHSELTLAQQLRAEKLHKRLVESKLSKYNLGADFALPAGSEGKRILLVPGQVEDDASIETGTLSINTNLSLLRTVRERNPDAFIIYKPHPDVLVGNRKGNIPEQDVARLADYQALDADVIQCIQIADELHTMTSLSGFEALLHGKQVYCYGLPFYAGWGLTNDEHICARRNRKLGLADVVYQALIAYPTYIHPLRLTAISAEEATELLINAPRGKMFVNKKKANYLVRHYRKMLMFFKVKFG</sequence>
<name>A0A1X1CRJ9_9GAMM</name>
<dbReference type="GO" id="GO:0016740">
    <property type="term" value="F:transferase activity"/>
    <property type="evidence" value="ECO:0007669"/>
    <property type="project" value="UniProtKB-KW"/>
</dbReference>
<dbReference type="InterPro" id="IPR007833">
    <property type="entry name" value="Capsule_polysaccharide_synth"/>
</dbReference>
<dbReference type="AlphaFoldDB" id="A0A1X1CRJ9"/>
<organism evidence="1 2">
    <name type="scientific">Pantoea rwandensis</name>
    <dbReference type="NCBI Taxonomy" id="1076550"/>
    <lineage>
        <taxon>Bacteria</taxon>
        <taxon>Pseudomonadati</taxon>
        <taxon>Pseudomonadota</taxon>
        <taxon>Gammaproteobacteria</taxon>
        <taxon>Enterobacterales</taxon>
        <taxon>Erwiniaceae</taxon>
        <taxon>Pantoea</taxon>
    </lineage>
</organism>
<reference evidence="1 2" key="1">
    <citation type="journal article" date="2017" name="Antonie Van Leeuwenhoek">
        <title>Phylogenomic resolution of the bacterial genus Pantoea and its relationship with Erwinia and Tatumella.</title>
        <authorList>
            <person name="Palmer M."/>
            <person name="Steenkamp E.T."/>
            <person name="Coetzee M.P."/>
            <person name="Chan W.Y."/>
            <person name="van Zyl E."/>
            <person name="De Maayer P."/>
            <person name="Coutinho T.A."/>
            <person name="Blom J."/>
            <person name="Smits T.H."/>
            <person name="Duffy B."/>
            <person name="Venter S.N."/>
        </authorList>
    </citation>
    <scope>NUCLEOTIDE SEQUENCE [LARGE SCALE GENOMIC DNA]</scope>
    <source>
        <strain evidence="1 2">LMG 26275</strain>
    </source>
</reference>
<dbReference type="CDD" id="cd16439">
    <property type="entry name" value="beta_Kdo_transferase_KpsC_2"/>
    <property type="match status" value="1"/>
</dbReference>
<dbReference type="RefSeq" id="WP_084936587.1">
    <property type="nucleotide sequence ID" value="NZ_MLFR01000029.1"/>
</dbReference>
<dbReference type="Proteomes" id="UP000193558">
    <property type="component" value="Unassembled WGS sequence"/>
</dbReference>
<dbReference type="GO" id="GO:0000271">
    <property type="term" value="P:polysaccharide biosynthetic process"/>
    <property type="evidence" value="ECO:0007669"/>
    <property type="project" value="InterPro"/>
</dbReference>
<comment type="caution">
    <text evidence="1">The sequence shown here is derived from an EMBL/GenBank/DDBJ whole genome shotgun (WGS) entry which is preliminary data.</text>
</comment>
<accession>A0A1X1CRJ9</accession>
<gene>
    <name evidence="1" type="ORF">HA51_21165</name>
</gene>
<dbReference type="GO" id="GO:0015774">
    <property type="term" value="P:polysaccharide transport"/>
    <property type="evidence" value="ECO:0007669"/>
    <property type="project" value="InterPro"/>
</dbReference>
<dbReference type="CDD" id="cd16440">
    <property type="entry name" value="beta_Kdo_transferase_KpsC_1"/>
    <property type="match status" value="1"/>
</dbReference>
<evidence type="ECO:0000313" key="2">
    <source>
        <dbReference type="Proteomes" id="UP000193558"/>
    </source>
</evidence>
<dbReference type="OrthoDB" id="543755at2"/>
<evidence type="ECO:0000313" key="1">
    <source>
        <dbReference type="EMBL" id="ORM67022.1"/>
    </source>
</evidence>